<reference evidence="10" key="1">
    <citation type="journal article" date="2019" name="Int. J. Syst. Evol. Microbiol.">
        <title>The Global Catalogue of Microorganisms (GCM) 10K type strain sequencing project: providing services to taxonomists for standard genome sequencing and annotation.</title>
        <authorList>
            <consortium name="The Broad Institute Genomics Platform"/>
            <consortium name="The Broad Institute Genome Sequencing Center for Infectious Disease"/>
            <person name="Wu L."/>
            <person name="Ma J."/>
        </authorList>
    </citation>
    <scope>NUCLEOTIDE SEQUENCE [LARGE SCALE GENOMIC DNA]</scope>
    <source>
        <strain evidence="10">CCUG 61948</strain>
    </source>
</reference>
<dbReference type="SUPFAM" id="SSF56954">
    <property type="entry name" value="Outer membrane efflux proteins (OEP)"/>
    <property type="match status" value="1"/>
</dbReference>
<evidence type="ECO:0000256" key="7">
    <source>
        <dbReference type="ARBA" id="ARBA00023237"/>
    </source>
</evidence>
<evidence type="ECO:0000256" key="4">
    <source>
        <dbReference type="ARBA" id="ARBA00022452"/>
    </source>
</evidence>
<keyword evidence="7" id="KW-0998">Cell outer membrane</keyword>
<keyword evidence="10" id="KW-1185">Reference proteome</keyword>
<dbReference type="PANTHER" id="PTHR30026:SF20">
    <property type="entry name" value="OUTER MEMBRANE PROTEIN TOLC"/>
    <property type="match status" value="1"/>
</dbReference>
<evidence type="ECO:0000256" key="6">
    <source>
        <dbReference type="ARBA" id="ARBA00023136"/>
    </source>
</evidence>
<dbReference type="Gene3D" id="1.20.1600.10">
    <property type="entry name" value="Outer membrane efflux proteins (OEP)"/>
    <property type="match status" value="1"/>
</dbReference>
<dbReference type="InterPro" id="IPR051906">
    <property type="entry name" value="TolC-like"/>
</dbReference>
<gene>
    <name evidence="9" type="ORF">ACFQZJ_03365</name>
</gene>
<keyword evidence="5" id="KW-0812">Transmembrane</keyword>
<evidence type="ECO:0000256" key="3">
    <source>
        <dbReference type="ARBA" id="ARBA00022448"/>
    </source>
</evidence>
<evidence type="ECO:0000256" key="2">
    <source>
        <dbReference type="ARBA" id="ARBA00007613"/>
    </source>
</evidence>
<feature type="signal peptide" evidence="8">
    <location>
        <begin position="1"/>
        <end position="21"/>
    </location>
</feature>
<accession>A0ABW3B026</accession>
<keyword evidence="8" id="KW-0732">Signal</keyword>
<proteinExistence type="inferred from homology"/>
<keyword evidence="4" id="KW-1134">Transmembrane beta strand</keyword>
<evidence type="ECO:0000313" key="9">
    <source>
        <dbReference type="EMBL" id="MFD0796485.1"/>
    </source>
</evidence>
<dbReference type="Proteomes" id="UP001597012">
    <property type="component" value="Unassembled WGS sequence"/>
</dbReference>
<evidence type="ECO:0000256" key="5">
    <source>
        <dbReference type="ARBA" id="ARBA00022692"/>
    </source>
</evidence>
<organism evidence="9 10">
    <name type="scientific">Maribacter chungangensis</name>
    <dbReference type="NCBI Taxonomy" id="1069117"/>
    <lineage>
        <taxon>Bacteria</taxon>
        <taxon>Pseudomonadati</taxon>
        <taxon>Bacteroidota</taxon>
        <taxon>Flavobacteriia</taxon>
        <taxon>Flavobacteriales</taxon>
        <taxon>Flavobacteriaceae</taxon>
        <taxon>Maribacter</taxon>
    </lineage>
</organism>
<evidence type="ECO:0000313" key="10">
    <source>
        <dbReference type="Proteomes" id="UP001597012"/>
    </source>
</evidence>
<dbReference type="InterPro" id="IPR003423">
    <property type="entry name" value="OMP_efflux"/>
</dbReference>
<comment type="similarity">
    <text evidence="2">Belongs to the outer membrane factor (OMF) (TC 1.B.17) family.</text>
</comment>
<comment type="subcellular location">
    <subcellularLocation>
        <location evidence="1">Cell outer membrane</location>
    </subcellularLocation>
</comment>
<dbReference type="EMBL" id="JBHTHY010000003">
    <property type="protein sequence ID" value="MFD0796485.1"/>
    <property type="molecule type" value="Genomic_DNA"/>
</dbReference>
<sequence length="455" mass="51124">MKYFLSTVLLLFAITVTTAQAKKWTLQECVEYAVENNLTVEQFELDLENAQIDRSDAIGDFIPSLNANTSFSSNTGFSINPTNNLPTNSTQNNVSAGATTAVTLFDGLRNVHRLNRAKINAIANQYRLDDLKDDIRLTVANSYLQVLSNKEALKVAKAQYAATEQDLNRIKELVDAGVVPKGDLLDIQATAATQQQQIVNTEGNVLISKISLAQLLQIRDYENFDVSDDTFEIPISDILNNSPSTIFAKALEFRNDIKLSKSNIELAEKDLAISKGALMPTIGAFFNYNTRYSDVAQIPGPPVSEGGPPVFFTPTFKDQLWIFDGISYGVQMNIPIFNGFSVRNNIQRSEIAVEQRKLQFEQEKLDLENTINQAYVDVNTFFKSYEAAEKTLEARRLAYQYAKERFDAGLLNAFDFTQTQARVDNAEADVVRTKYDYIFRLKILEFYFGVPMTLD</sequence>
<keyword evidence="3" id="KW-0813">Transport</keyword>
<evidence type="ECO:0000256" key="1">
    <source>
        <dbReference type="ARBA" id="ARBA00004442"/>
    </source>
</evidence>
<name>A0ABW3B026_9FLAO</name>
<dbReference type="Pfam" id="PF02321">
    <property type="entry name" value="OEP"/>
    <property type="match status" value="2"/>
</dbReference>
<evidence type="ECO:0000256" key="8">
    <source>
        <dbReference type="SAM" id="SignalP"/>
    </source>
</evidence>
<keyword evidence="6" id="KW-0472">Membrane</keyword>
<dbReference type="RefSeq" id="WP_379932297.1">
    <property type="nucleotide sequence ID" value="NZ_JBHTHY010000003.1"/>
</dbReference>
<protein>
    <submittedName>
        <fullName evidence="9">TolC family protein</fullName>
    </submittedName>
</protein>
<feature type="chain" id="PRO_5046597009" evidence="8">
    <location>
        <begin position="22"/>
        <end position="455"/>
    </location>
</feature>
<comment type="caution">
    <text evidence="9">The sequence shown here is derived from an EMBL/GenBank/DDBJ whole genome shotgun (WGS) entry which is preliminary data.</text>
</comment>
<dbReference type="PANTHER" id="PTHR30026">
    <property type="entry name" value="OUTER MEMBRANE PROTEIN TOLC"/>
    <property type="match status" value="1"/>
</dbReference>